<evidence type="ECO:0000313" key="1">
    <source>
        <dbReference type="EMBL" id="MXR41361.1"/>
    </source>
</evidence>
<reference evidence="1 2" key="1">
    <citation type="submission" date="2019-12" db="EMBL/GenBank/DDBJ databases">
        <title>Isolation and characterization of three novel carbon monoxide-oxidizing members of Halobacteria from salione crusts and soils.</title>
        <authorList>
            <person name="Myers M.R."/>
            <person name="King G.M."/>
        </authorList>
    </citation>
    <scope>NUCLEOTIDE SEQUENCE [LARGE SCALE GENOMIC DNA]</scope>
    <source>
        <strain evidence="1 2">WSA2</strain>
    </source>
</reference>
<dbReference type="AlphaFoldDB" id="A0A6B0SXL0"/>
<dbReference type="EMBL" id="WUUS01000004">
    <property type="protein sequence ID" value="MXR41361.1"/>
    <property type="molecule type" value="Genomic_DNA"/>
</dbReference>
<dbReference type="Proteomes" id="UP000437065">
    <property type="component" value="Unassembled WGS sequence"/>
</dbReference>
<evidence type="ECO:0000313" key="2">
    <source>
        <dbReference type="Proteomes" id="UP000437065"/>
    </source>
</evidence>
<keyword evidence="2" id="KW-1185">Reference proteome</keyword>
<name>A0A6B0SXL0_9EURY</name>
<proteinExistence type="predicted"/>
<accession>A0A6B0SXL0</accession>
<gene>
    <name evidence="1" type="ORF">GRX01_08420</name>
</gene>
<sequence>MHASDDLPQLRESDTLDDLPEFGLRYLLDDGSDPSSVTVYDPETLETTWITVDTDTAVSIEDVR</sequence>
<dbReference type="RefSeq" id="WP_159665566.1">
    <property type="nucleotide sequence ID" value="NZ_WUUS01000004.1"/>
</dbReference>
<dbReference type="OrthoDB" id="224774at2157"/>
<protein>
    <submittedName>
        <fullName evidence="1">Uncharacterized protein</fullName>
    </submittedName>
</protein>
<comment type="caution">
    <text evidence="1">The sequence shown here is derived from an EMBL/GenBank/DDBJ whole genome shotgun (WGS) entry which is preliminary data.</text>
</comment>
<organism evidence="1 2">
    <name type="scientific">Halobaculum saliterrae</name>
    <dbReference type="NCBI Taxonomy" id="2073113"/>
    <lineage>
        <taxon>Archaea</taxon>
        <taxon>Methanobacteriati</taxon>
        <taxon>Methanobacteriota</taxon>
        <taxon>Stenosarchaea group</taxon>
        <taxon>Halobacteria</taxon>
        <taxon>Halobacteriales</taxon>
        <taxon>Haloferacaceae</taxon>
        <taxon>Halobaculum</taxon>
    </lineage>
</organism>